<accession>A0A9X2ZZB3</accession>
<feature type="transmembrane region" description="Helical" evidence="2">
    <location>
        <begin position="76"/>
        <end position="95"/>
    </location>
</feature>
<organism evidence="3 4">
    <name type="scientific">Umezawaea endophytica</name>
    <dbReference type="NCBI Taxonomy" id="1654476"/>
    <lineage>
        <taxon>Bacteria</taxon>
        <taxon>Bacillati</taxon>
        <taxon>Actinomycetota</taxon>
        <taxon>Actinomycetes</taxon>
        <taxon>Pseudonocardiales</taxon>
        <taxon>Pseudonocardiaceae</taxon>
        <taxon>Umezawaea</taxon>
    </lineage>
</organism>
<evidence type="ECO:0000256" key="2">
    <source>
        <dbReference type="SAM" id="Phobius"/>
    </source>
</evidence>
<name>A0A9X2ZZB3_9PSEU</name>
<dbReference type="RefSeq" id="WP_259621202.1">
    <property type="nucleotide sequence ID" value="NZ_JANYMP010000001.1"/>
</dbReference>
<dbReference type="Proteomes" id="UP001141259">
    <property type="component" value="Unassembled WGS sequence"/>
</dbReference>
<keyword evidence="4" id="KW-1185">Reference proteome</keyword>
<evidence type="ECO:0000256" key="1">
    <source>
        <dbReference type="SAM" id="MobiDB-lite"/>
    </source>
</evidence>
<protein>
    <submittedName>
        <fullName evidence="3">Uncharacterized protein</fullName>
    </submittedName>
</protein>
<sequence length="143" mass="14632">MVILRPDTPQPHDSEGSVARRTLVLAGPGDGALVKRAGRRVGEARPGVGSVRPRQAASGRHRTVTPAPAPSARGDWCAMAHSSVVVVVVAAFLVVASLSLFAAFGAGGVAPLVALVVAHQGLCGRRHGRRGRSRAPRVSGVGE</sequence>
<keyword evidence="2" id="KW-0812">Transmembrane</keyword>
<comment type="caution">
    <text evidence="3">The sequence shown here is derived from an EMBL/GenBank/DDBJ whole genome shotgun (WGS) entry which is preliminary data.</text>
</comment>
<evidence type="ECO:0000313" key="3">
    <source>
        <dbReference type="EMBL" id="MCS7475693.1"/>
    </source>
</evidence>
<gene>
    <name evidence="3" type="ORF">NZH93_02420</name>
</gene>
<keyword evidence="2" id="KW-0472">Membrane</keyword>
<keyword evidence="2" id="KW-1133">Transmembrane helix</keyword>
<dbReference type="AlphaFoldDB" id="A0A9X2ZZB3"/>
<proteinExistence type="predicted"/>
<feature type="region of interest" description="Disordered" evidence="1">
    <location>
        <begin position="42"/>
        <end position="70"/>
    </location>
</feature>
<dbReference type="EMBL" id="JANYMP010000001">
    <property type="protein sequence ID" value="MCS7475693.1"/>
    <property type="molecule type" value="Genomic_DNA"/>
</dbReference>
<reference evidence="3" key="1">
    <citation type="submission" date="2022-08" db="EMBL/GenBank/DDBJ databases">
        <authorList>
            <person name="Tistechok S."/>
            <person name="Samborskyy M."/>
            <person name="Roman I."/>
        </authorList>
    </citation>
    <scope>NUCLEOTIDE SEQUENCE</scope>
    <source>
        <strain evidence="3">DSM 103496</strain>
    </source>
</reference>
<evidence type="ECO:0000313" key="4">
    <source>
        <dbReference type="Proteomes" id="UP001141259"/>
    </source>
</evidence>